<gene>
    <name evidence="9" type="primary">panD</name>
    <name evidence="10" type="ORF">YC6258_05218</name>
</gene>
<dbReference type="STRING" id="1445510.YC6258_05218"/>
<dbReference type="Proteomes" id="UP000032266">
    <property type="component" value="Chromosome"/>
</dbReference>
<comment type="caution">
    <text evidence="9">Lacks conserved residue(s) required for the propagation of feature annotation.</text>
</comment>
<dbReference type="SUPFAM" id="SSF50692">
    <property type="entry name" value="ADC-like"/>
    <property type="match status" value="1"/>
</dbReference>
<comment type="PTM">
    <text evidence="9">Is synthesized initially as an inactive proenzyme, which is activated by self-cleavage at a specific serine bond to produce a beta-subunit with a hydroxyl group at its C-terminus and an alpha-subunit with a pyruvoyl group at its N-terminus.</text>
</comment>
<dbReference type="InterPro" id="IPR009010">
    <property type="entry name" value="Asp_de-COase-like_dom_sf"/>
</dbReference>
<name>A0A0C5VVF5_9GAMM</name>
<keyword evidence="3 9" id="KW-0210">Decarboxylase</keyword>
<feature type="active site" description="Proton donor" evidence="9">
    <location>
        <position position="54"/>
    </location>
</feature>
<sequence length="122" mass="13604">MLKAKLHQARVTHSMTDQEGACAIDGNLLDMAGLREYEQVHIYNLESGKRFITYVVRGEEGSNIISVNSADAHKTRVGDRIVICAYGYLKDKDLDGFKPRMLYLNTDNTVSHTSNSIPVKSS</sequence>
<comment type="subcellular location">
    <subcellularLocation>
        <location evidence="9">Cytoplasm</location>
    </subcellularLocation>
</comment>
<proteinExistence type="inferred from homology"/>
<evidence type="ECO:0000256" key="3">
    <source>
        <dbReference type="ARBA" id="ARBA00022793"/>
    </source>
</evidence>
<reference evidence="10 11" key="1">
    <citation type="submission" date="2014-01" db="EMBL/GenBank/DDBJ databases">
        <title>Full genme sequencing of cellulolytic bacterium Gynuella sunshinyii YC6258T gen. nov., sp. nov.</title>
        <authorList>
            <person name="Khan H."/>
            <person name="Chung E.J."/>
            <person name="Chung Y.R."/>
        </authorList>
    </citation>
    <scope>NUCLEOTIDE SEQUENCE [LARGE SCALE GENOMIC DNA]</scope>
    <source>
        <strain evidence="10 11">YC6258</strain>
    </source>
</reference>
<dbReference type="EMBL" id="CP007142">
    <property type="protein sequence ID" value="AJQ97248.1"/>
    <property type="molecule type" value="Genomic_DNA"/>
</dbReference>
<keyword evidence="7 9" id="KW-0704">Schiff base</keyword>
<evidence type="ECO:0000256" key="7">
    <source>
        <dbReference type="ARBA" id="ARBA00023270"/>
    </source>
</evidence>
<dbReference type="Gene3D" id="2.40.40.20">
    <property type="match status" value="1"/>
</dbReference>
<keyword evidence="4 9" id="KW-0068">Autocatalytic cleavage</keyword>
<feature type="chain" id="PRO_5023561601" description="Aspartate 1-decarboxylase beta chain" evidence="9">
    <location>
        <begin position="1"/>
        <end position="20"/>
    </location>
</feature>
<evidence type="ECO:0000256" key="2">
    <source>
        <dbReference type="ARBA" id="ARBA00022655"/>
    </source>
</evidence>
<evidence type="ECO:0000256" key="6">
    <source>
        <dbReference type="ARBA" id="ARBA00023239"/>
    </source>
</evidence>
<dbReference type="GO" id="GO:0004068">
    <property type="term" value="F:aspartate 1-decarboxylase activity"/>
    <property type="evidence" value="ECO:0007669"/>
    <property type="project" value="UniProtKB-UniRule"/>
</dbReference>
<comment type="similarity">
    <text evidence="9">Belongs to the PanD family.</text>
</comment>
<feature type="chain" id="PRO_5023561600" description="Aspartate 1-decarboxylase alpha chain" evidence="9">
    <location>
        <begin position="21"/>
        <end position="122"/>
    </location>
</feature>
<dbReference type="PATRIC" id="fig|1445510.3.peg.5181"/>
<feature type="binding site" evidence="9">
    <location>
        <position position="53"/>
    </location>
    <ligand>
        <name>substrate</name>
    </ligand>
</feature>
<protein>
    <recommendedName>
        <fullName evidence="9">Aspartate 1-decarboxylase</fullName>
        <ecNumber evidence="9">4.1.1.11</ecNumber>
    </recommendedName>
    <alternativeName>
        <fullName evidence="9">Aspartate alpha-decarboxylase</fullName>
    </alternativeName>
    <component>
        <recommendedName>
            <fullName evidence="9">Aspartate 1-decarboxylase beta chain</fullName>
        </recommendedName>
    </component>
    <component>
        <recommendedName>
            <fullName evidence="9">Aspartate 1-decarboxylase alpha chain</fullName>
        </recommendedName>
    </component>
</protein>
<dbReference type="GO" id="GO:0015940">
    <property type="term" value="P:pantothenate biosynthetic process"/>
    <property type="evidence" value="ECO:0007669"/>
    <property type="project" value="UniProtKB-UniRule"/>
</dbReference>
<evidence type="ECO:0000256" key="1">
    <source>
        <dbReference type="ARBA" id="ARBA00022490"/>
    </source>
</evidence>
<comment type="pathway">
    <text evidence="9">Cofactor biosynthesis; (R)-pantothenate biosynthesis; beta-alanine from L-aspartate: step 1/1.</text>
</comment>
<comment type="catalytic activity">
    <reaction evidence="9">
        <text>L-aspartate + H(+) = beta-alanine + CO2</text>
        <dbReference type="Rhea" id="RHEA:19497"/>
        <dbReference type="ChEBI" id="CHEBI:15378"/>
        <dbReference type="ChEBI" id="CHEBI:16526"/>
        <dbReference type="ChEBI" id="CHEBI:29991"/>
        <dbReference type="ChEBI" id="CHEBI:57966"/>
        <dbReference type="EC" id="4.1.1.11"/>
    </reaction>
</comment>
<dbReference type="InterPro" id="IPR003190">
    <property type="entry name" value="Asp_decarbox"/>
</dbReference>
<evidence type="ECO:0000313" key="10">
    <source>
        <dbReference type="EMBL" id="AJQ97248.1"/>
    </source>
</evidence>
<organism evidence="10 11">
    <name type="scientific">Gynuella sunshinyii YC6258</name>
    <dbReference type="NCBI Taxonomy" id="1445510"/>
    <lineage>
        <taxon>Bacteria</taxon>
        <taxon>Pseudomonadati</taxon>
        <taxon>Pseudomonadota</taxon>
        <taxon>Gammaproteobacteria</taxon>
        <taxon>Oceanospirillales</taxon>
        <taxon>Saccharospirillaceae</taxon>
        <taxon>Gynuella</taxon>
    </lineage>
</organism>
<dbReference type="NCBIfam" id="TIGR00223">
    <property type="entry name" value="panD"/>
    <property type="match status" value="1"/>
</dbReference>
<dbReference type="PANTHER" id="PTHR21012">
    <property type="entry name" value="ASPARTATE 1-DECARBOXYLASE"/>
    <property type="match status" value="1"/>
</dbReference>
<keyword evidence="1 9" id="KW-0963">Cytoplasm</keyword>
<dbReference type="UniPathway" id="UPA00028">
    <property type="reaction ID" value="UER00002"/>
</dbReference>
<keyword evidence="8 9" id="KW-0670">Pyruvate</keyword>
<dbReference type="AlphaFoldDB" id="A0A0C5VVF5"/>
<dbReference type="EC" id="4.1.1.11" evidence="9"/>
<comment type="cofactor">
    <cofactor evidence="9">
        <name>pyruvate</name>
        <dbReference type="ChEBI" id="CHEBI:15361"/>
    </cofactor>
    <text evidence="9">Binds 1 pyruvoyl group covalently per subunit.</text>
</comment>
<dbReference type="GO" id="GO:0006523">
    <property type="term" value="P:alanine biosynthetic process"/>
    <property type="evidence" value="ECO:0007669"/>
    <property type="project" value="InterPro"/>
</dbReference>
<evidence type="ECO:0000256" key="4">
    <source>
        <dbReference type="ARBA" id="ARBA00022813"/>
    </source>
</evidence>
<dbReference type="HAMAP" id="MF_00446">
    <property type="entry name" value="PanD"/>
    <property type="match status" value="1"/>
</dbReference>
<evidence type="ECO:0000256" key="5">
    <source>
        <dbReference type="ARBA" id="ARBA00023145"/>
    </source>
</evidence>
<keyword evidence="11" id="KW-1185">Reference proteome</keyword>
<evidence type="ECO:0000256" key="9">
    <source>
        <dbReference type="HAMAP-Rule" id="MF_00446"/>
    </source>
</evidence>
<dbReference type="PANTHER" id="PTHR21012:SF0">
    <property type="entry name" value="ASPARTATE 1-DECARBOXYLASE"/>
    <property type="match status" value="1"/>
</dbReference>
<evidence type="ECO:0000313" key="11">
    <source>
        <dbReference type="Proteomes" id="UP000032266"/>
    </source>
</evidence>
<dbReference type="Pfam" id="PF02261">
    <property type="entry name" value="Asp_decarbox"/>
    <property type="match status" value="1"/>
</dbReference>
<evidence type="ECO:0000256" key="8">
    <source>
        <dbReference type="ARBA" id="ARBA00023317"/>
    </source>
</evidence>
<accession>A0A0C5VVF5</accession>
<keyword evidence="5 9" id="KW-0865">Zymogen</keyword>
<keyword evidence="2 9" id="KW-0566">Pantothenate biosynthesis</keyword>
<comment type="function">
    <text evidence="9">Catalyzes the pyruvoyl-dependent decarboxylation of aspartate to produce beta-alanine.</text>
</comment>
<dbReference type="HOGENOM" id="CLU_115305_2_1_6"/>
<keyword evidence="6 9" id="KW-0456">Lyase</keyword>
<comment type="subunit">
    <text evidence="9">Heterooctamer of four alpha and four beta subunits.</text>
</comment>
<dbReference type="KEGG" id="gsn:YC6258_05218"/>
<dbReference type="GO" id="GO:0005829">
    <property type="term" value="C:cytosol"/>
    <property type="evidence" value="ECO:0007669"/>
    <property type="project" value="TreeGrafter"/>
</dbReference>